<dbReference type="EMBL" id="LAJG01000005">
    <property type="protein sequence ID" value="KKB81041.1"/>
    <property type="molecule type" value="Genomic_DNA"/>
</dbReference>
<sequence>MREVFATPDVYRFLNGKTDNVRRELAKRAADSRVAIDRFIAGASVTVGMDPFDKAARCQLARNYPPNDGIWDFRIRDPKPHVRIFGGFAERDVFVALDYRNRDALDFDGAVATMVLLWKDMFDSYQPVTGDNINAYLSDKWTPV</sequence>
<dbReference type="PATRIC" id="fig|361041.3.peg.3868"/>
<accession>A0A0F5LF97</accession>
<gene>
    <name evidence="1" type="ORF">VW35_02415</name>
</gene>
<comment type="caution">
    <text evidence="1">The sequence shown here is derived from an EMBL/GenBank/DDBJ whole genome shotgun (WGS) entry which is preliminary data.</text>
</comment>
<name>A0A0F5LF97_9HYPH</name>
<evidence type="ECO:0000313" key="1">
    <source>
        <dbReference type="EMBL" id="KKB81041.1"/>
    </source>
</evidence>
<reference evidence="1 2" key="1">
    <citation type="submission" date="2015-03" db="EMBL/GenBank/DDBJ databases">
        <authorList>
            <person name="Hassan Y.I."/>
            <person name="Lepp D."/>
            <person name="Zhou T."/>
        </authorList>
    </citation>
    <scope>NUCLEOTIDE SEQUENCE [LARGE SCALE GENOMIC DNA]</scope>
    <source>
        <strain evidence="1 2">GH2-10</strain>
    </source>
</reference>
<dbReference type="RefSeq" id="WP_046141390.1">
    <property type="nucleotide sequence ID" value="NZ_LAJG01000005.1"/>
</dbReference>
<protein>
    <submittedName>
        <fullName evidence="1">Uncharacterized protein</fullName>
    </submittedName>
</protein>
<dbReference type="Proteomes" id="UP000033514">
    <property type="component" value="Unassembled WGS sequence"/>
</dbReference>
<dbReference type="OrthoDB" id="8454053at2"/>
<proteinExistence type="predicted"/>
<keyword evidence="2" id="KW-1185">Reference proteome</keyword>
<dbReference type="STRING" id="361041.VW35_02415"/>
<dbReference type="AlphaFoldDB" id="A0A0F5LF97"/>
<organism evidence="1 2">
    <name type="scientific">Devosia soli</name>
    <dbReference type="NCBI Taxonomy" id="361041"/>
    <lineage>
        <taxon>Bacteria</taxon>
        <taxon>Pseudomonadati</taxon>
        <taxon>Pseudomonadota</taxon>
        <taxon>Alphaproteobacteria</taxon>
        <taxon>Hyphomicrobiales</taxon>
        <taxon>Devosiaceae</taxon>
        <taxon>Devosia</taxon>
    </lineage>
</organism>
<evidence type="ECO:0000313" key="2">
    <source>
        <dbReference type="Proteomes" id="UP000033514"/>
    </source>
</evidence>